<dbReference type="RefSeq" id="WP_012507174.1">
    <property type="nucleotide sequence ID" value="NC_011060.1"/>
</dbReference>
<dbReference type="Pfam" id="PF09720">
    <property type="entry name" value="Unstab_antitox"/>
    <property type="match status" value="1"/>
</dbReference>
<gene>
    <name evidence="1" type="ordered locus">Ppha_0348</name>
</gene>
<dbReference type="EMBL" id="CP001110">
    <property type="protein sequence ID" value="ACF42679.1"/>
    <property type="molecule type" value="Genomic_DNA"/>
</dbReference>
<dbReference type="KEGG" id="pph:Ppha_0348"/>
<proteinExistence type="predicted"/>
<name>B4SC99_PELPB</name>
<dbReference type="InterPro" id="IPR013406">
    <property type="entry name" value="CHP02574_addiction_mod"/>
</dbReference>
<dbReference type="NCBIfam" id="TIGR02574">
    <property type="entry name" value="stabl_TIGR02574"/>
    <property type="match status" value="1"/>
</dbReference>
<accession>B4SC99</accession>
<dbReference type="Proteomes" id="UP000002724">
    <property type="component" value="Chromosome"/>
</dbReference>
<dbReference type="STRING" id="324925.Ppha_0348"/>
<dbReference type="OrthoDB" id="1524962at2"/>
<organism evidence="1 2">
    <name type="scientific">Pelodictyon phaeoclathratiforme (strain DSM 5477 / BU-1)</name>
    <dbReference type="NCBI Taxonomy" id="324925"/>
    <lineage>
        <taxon>Bacteria</taxon>
        <taxon>Pseudomonadati</taxon>
        <taxon>Chlorobiota</taxon>
        <taxon>Chlorobiia</taxon>
        <taxon>Chlorobiales</taxon>
        <taxon>Chlorobiaceae</taxon>
        <taxon>Chlorobium/Pelodictyon group</taxon>
        <taxon>Pelodictyon</taxon>
    </lineage>
</organism>
<protein>
    <submittedName>
        <fullName evidence="1">Addiction module component, TIGR02574 family</fullName>
    </submittedName>
</protein>
<dbReference type="AlphaFoldDB" id="B4SC99"/>
<evidence type="ECO:0000313" key="2">
    <source>
        <dbReference type="Proteomes" id="UP000002724"/>
    </source>
</evidence>
<evidence type="ECO:0000313" key="1">
    <source>
        <dbReference type="EMBL" id="ACF42679.1"/>
    </source>
</evidence>
<reference evidence="1 2" key="1">
    <citation type="submission" date="2008-06" db="EMBL/GenBank/DDBJ databases">
        <title>Complete sequence of Pelodictyon phaeoclathratiforme BU-1.</title>
        <authorList>
            <consortium name="US DOE Joint Genome Institute"/>
            <person name="Lucas S."/>
            <person name="Copeland A."/>
            <person name="Lapidus A."/>
            <person name="Glavina del Rio T."/>
            <person name="Dalin E."/>
            <person name="Tice H."/>
            <person name="Bruce D."/>
            <person name="Goodwin L."/>
            <person name="Pitluck S."/>
            <person name="Schmutz J."/>
            <person name="Larimer F."/>
            <person name="Land M."/>
            <person name="Hauser L."/>
            <person name="Kyrpides N."/>
            <person name="Mikhailova N."/>
            <person name="Liu Z."/>
            <person name="Li T."/>
            <person name="Zhao F."/>
            <person name="Overmann J."/>
            <person name="Bryant D.A."/>
            <person name="Richardson P."/>
        </authorList>
    </citation>
    <scope>NUCLEOTIDE SEQUENCE [LARGE SCALE GENOMIC DNA]</scope>
    <source>
        <strain evidence="2">DSM 5477 / BU-1</strain>
    </source>
</reference>
<sequence length="73" mass="8554">MKHITATDTLELSVPERIQLVEDIWDTISNEPEAVKLSHEEKKIIDERLEAYHRNPTLGAPWKDVYKRIVSKQ</sequence>
<dbReference type="HOGENOM" id="CLU_185169_1_1_10"/>
<keyword evidence="2" id="KW-1185">Reference proteome</keyword>